<organism evidence="2 3">
    <name type="scientific">Falsiroseomonas tokyonensis</name>
    <dbReference type="NCBI Taxonomy" id="430521"/>
    <lineage>
        <taxon>Bacteria</taxon>
        <taxon>Pseudomonadati</taxon>
        <taxon>Pseudomonadota</taxon>
        <taxon>Alphaproteobacteria</taxon>
        <taxon>Acetobacterales</taxon>
        <taxon>Roseomonadaceae</taxon>
        <taxon>Falsiroseomonas</taxon>
    </lineage>
</organism>
<dbReference type="InterPro" id="IPR047937">
    <property type="entry name" value="Eex_IncN-like"/>
</dbReference>
<feature type="signal peptide" evidence="1">
    <location>
        <begin position="1"/>
        <end position="20"/>
    </location>
</feature>
<keyword evidence="1" id="KW-0732">Signal</keyword>
<dbReference type="Proteomes" id="UP001595420">
    <property type="component" value="Unassembled WGS sequence"/>
</dbReference>
<sequence length="142" mass="15893">MRTLLASLFLTTALSGAAAAQTDARDGRTVDWYGRNPYVRMTVLDQCRNDPGRLRNHPDCINAQRADLADAGNRLTGTYRGSPNTPEWFSHHPDMRRTALGACRNMNAEAKRQYGLCEPARQSVVNDQLRLTSRLPPEIPLK</sequence>
<protein>
    <submittedName>
        <fullName evidence="2">EexN family lipoprotein</fullName>
    </submittedName>
</protein>
<proteinExistence type="predicted"/>
<keyword evidence="3" id="KW-1185">Reference proteome</keyword>
<keyword evidence="2" id="KW-0449">Lipoprotein</keyword>
<name>A0ABV7C1P2_9PROT</name>
<evidence type="ECO:0000313" key="3">
    <source>
        <dbReference type="Proteomes" id="UP001595420"/>
    </source>
</evidence>
<dbReference type="NCBIfam" id="NF033894">
    <property type="entry name" value="Eex_IncN"/>
    <property type="match status" value="1"/>
</dbReference>
<reference evidence="3" key="1">
    <citation type="journal article" date="2019" name="Int. J. Syst. Evol. Microbiol.">
        <title>The Global Catalogue of Microorganisms (GCM) 10K type strain sequencing project: providing services to taxonomists for standard genome sequencing and annotation.</title>
        <authorList>
            <consortium name="The Broad Institute Genomics Platform"/>
            <consortium name="The Broad Institute Genome Sequencing Center for Infectious Disease"/>
            <person name="Wu L."/>
            <person name="Ma J."/>
        </authorList>
    </citation>
    <scope>NUCLEOTIDE SEQUENCE [LARGE SCALE GENOMIC DNA]</scope>
    <source>
        <strain evidence="3">CGMCC 1.16855</strain>
    </source>
</reference>
<accession>A0ABV7C1P2</accession>
<gene>
    <name evidence="2" type="ORF">ACFOD3_28290</name>
</gene>
<dbReference type="EMBL" id="JBHRSB010000016">
    <property type="protein sequence ID" value="MFC3003827.1"/>
    <property type="molecule type" value="Genomic_DNA"/>
</dbReference>
<comment type="caution">
    <text evidence="2">The sequence shown here is derived from an EMBL/GenBank/DDBJ whole genome shotgun (WGS) entry which is preliminary data.</text>
</comment>
<evidence type="ECO:0000313" key="2">
    <source>
        <dbReference type="EMBL" id="MFC3003827.1"/>
    </source>
</evidence>
<evidence type="ECO:0000256" key="1">
    <source>
        <dbReference type="SAM" id="SignalP"/>
    </source>
</evidence>
<feature type="chain" id="PRO_5046751858" evidence="1">
    <location>
        <begin position="21"/>
        <end position="142"/>
    </location>
</feature>